<organism evidence="2 3">
    <name type="scientific">Spirochaeta lutea</name>
    <dbReference type="NCBI Taxonomy" id="1480694"/>
    <lineage>
        <taxon>Bacteria</taxon>
        <taxon>Pseudomonadati</taxon>
        <taxon>Spirochaetota</taxon>
        <taxon>Spirochaetia</taxon>
        <taxon>Spirochaetales</taxon>
        <taxon>Spirochaetaceae</taxon>
        <taxon>Spirochaeta</taxon>
    </lineage>
</organism>
<sequence length="229" mass="25238">MSDEQNRLKENGKLKINSQTRRFIIFLFLIFIVQYAISAQDSGEEYKTGALCRNLRPSYWDLILSGNMDVFNEGIKDLGYEILLSLGGSLGWDIIQNLISIGLNLTVDLPSGGYPEPDFSYTIPHDSYSVREHLSGIGITPALEVGIKLFDWVHIIGGIGYSYGHIGSSLVAVSSVTGLSYDMNQSGQTDYIYQNFEYLVRIGMSLTGIRLGVGWSRTRGFAISIGAGS</sequence>
<reference evidence="2 3" key="1">
    <citation type="submission" date="2014-05" db="EMBL/GenBank/DDBJ databases">
        <title>De novo Genome Sequence of Spirocheata sp.</title>
        <authorList>
            <person name="Shivani Y."/>
            <person name="Subhash Y."/>
            <person name="Tushar L."/>
            <person name="Sasikala C."/>
            <person name="Ramana C.V."/>
        </authorList>
    </citation>
    <scope>NUCLEOTIDE SEQUENCE [LARGE SCALE GENOMIC DNA]</scope>
    <source>
        <strain evidence="2 3">JC230</strain>
    </source>
</reference>
<evidence type="ECO:0000313" key="3">
    <source>
        <dbReference type="Proteomes" id="UP000029692"/>
    </source>
</evidence>
<dbReference type="EMBL" id="JNUP01000071">
    <property type="protein sequence ID" value="KGE70896.1"/>
    <property type="molecule type" value="Genomic_DNA"/>
</dbReference>
<keyword evidence="1" id="KW-0472">Membrane</keyword>
<dbReference type="Proteomes" id="UP000029692">
    <property type="component" value="Unassembled WGS sequence"/>
</dbReference>
<accession>A0A098QTM0</accession>
<proteinExistence type="predicted"/>
<evidence type="ECO:0000256" key="1">
    <source>
        <dbReference type="SAM" id="Phobius"/>
    </source>
</evidence>
<keyword evidence="3" id="KW-1185">Reference proteome</keyword>
<evidence type="ECO:0000313" key="2">
    <source>
        <dbReference type="EMBL" id="KGE70896.1"/>
    </source>
</evidence>
<dbReference type="RefSeq" id="WP_037549421.1">
    <property type="nucleotide sequence ID" value="NZ_JNUP01000071.1"/>
</dbReference>
<dbReference type="AlphaFoldDB" id="A0A098QTM0"/>
<comment type="caution">
    <text evidence="2">The sequence shown here is derived from an EMBL/GenBank/DDBJ whole genome shotgun (WGS) entry which is preliminary data.</text>
</comment>
<protein>
    <submittedName>
        <fullName evidence="2">Uncharacterized protein</fullName>
    </submittedName>
</protein>
<keyword evidence="1" id="KW-0812">Transmembrane</keyword>
<name>A0A098QTM0_9SPIO</name>
<keyword evidence="1" id="KW-1133">Transmembrane helix</keyword>
<gene>
    <name evidence="2" type="ORF">DC28_13175</name>
</gene>
<feature type="transmembrane region" description="Helical" evidence="1">
    <location>
        <begin position="20"/>
        <end position="37"/>
    </location>
</feature>